<feature type="compositionally biased region" description="Basic and acidic residues" evidence="1">
    <location>
        <begin position="1"/>
        <end position="26"/>
    </location>
</feature>
<evidence type="ECO:0000256" key="1">
    <source>
        <dbReference type="SAM" id="MobiDB-lite"/>
    </source>
</evidence>
<keyword evidence="3" id="KW-1185">Reference proteome</keyword>
<reference evidence="2 3" key="1">
    <citation type="journal article" date="2016" name="Sci. Rep.">
        <title>Metabolic traits of an uncultured archaeal lineage -MSBL1- from brine pools of the Red Sea.</title>
        <authorList>
            <person name="Mwirichia R."/>
            <person name="Alam I."/>
            <person name="Rashid M."/>
            <person name="Vinu M."/>
            <person name="Ba-Alawi W."/>
            <person name="Anthony Kamau A."/>
            <person name="Kamanda Ngugi D."/>
            <person name="Goker M."/>
            <person name="Klenk H.P."/>
            <person name="Bajic V."/>
            <person name="Stingl U."/>
        </authorList>
    </citation>
    <scope>NUCLEOTIDE SEQUENCE [LARGE SCALE GENOMIC DNA]</scope>
    <source>
        <strain evidence="2">SCGC-AAA259A05</strain>
    </source>
</reference>
<evidence type="ECO:0000313" key="2">
    <source>
        <dbReference type="EMBL" id="KXA91141.1"/>
    </source>
</evidence>
<sequence length="99" mass="11205">MGTDGERARRDAFAASPEPKRTHHEFTVSPLHLFPPWRKREAGEKGNVARGKGDGSRRRSRRKKRPRGSFSHRALHFRISEGRGAIPSQQKARAKAPAR</sequence>
<name>A0A133UAB6_9EURY</name>
<proteinExistence type="predicted"/>
<accession>A0A133UAB6</accession>
<protein>
    <submittedName>
        <fullName evidence="2">Uncharacterized protein</fullName>
    </submittedName>
</protein>
<dbReference type="Proteomes" id="UP000070163">
    <property type="component" value="Unassembled WGS sequence"/>
</dbReference>
<organism evidence="2 3">
    <name type="scientific">candidate division MSBL1 archaeon SCGC-AAA259A05</name>
    <dbReference type="NCBI Taxonomy" id="1698259"/>
    <lineage>
        <taxon>Archaea</taxon>
        <taxon>Methanobacteriati</taxon>
        <taxon>Methanobacteriota</taxon>
        <taxon>candidate division MSBL1</taxon>
    </lineage>
</organism>
<feature type="compositionally biased region" description="Basic residues" evidence="1">
    <location>
        <begin position="58"/>
        <end position="67"/>
    </location>
</feature>
<dbReference type="AlphaFoldDB" id="A0A133UAB6"/>
<dbReference type="EMBL" id="LHXJ01000019">
    <property type="protein sequence ID" value="KXA91141.1"/>
    <property type="molecule type" value="Genomic_DNA"/>
</dbReference>
<evidence type="ECO:0000313" key="3">
    <source>
        <dbReference type="Proteomes" id="UP000070163"/>
    </source>
</evidence>
<comment type="caution">
    <text evidence="2">The sequence shown here is derived from an EMBL/GenBank/DDBJ whole genome shotgun (WGS) entry which is preliminary data.</text>
</comment>
<feature type="region of interest" description="Disordered" evidence="1">
    <location>
        <begin position="1"/>
        <end position="99"/>
    </location>
</feature>
<gene>
    <name evidence="2" type="ORF">AKJ57_02260</name>
</gene>